<proteinExistence type="predicted"/>
<dbReference type="EMBL" id="JABBNB010000005">
    <property type="protein sequence ID" value="NMO00844.1"/>
    <property type="molecule type" value="Genomic_DNA"/>
</dbReference>
<dbReference type="Proteomes" id="UP000550729">
    <property type="component" value="Unassembled WGS sequence"/>
</dbReference>
<reference evidence="1 2" key="1">
    <citation type="submission" date="2020-04" db="EMBL/GenBank/DDBJ databases">
        <title>Gordonia sp. nov. TBRC 11910.</title>
        <authorList>
            <person name="Suriyachadkun C."/>
        </authorList>
    </citation>
    <scope>NUCLEOTIDE SEQUENCE [LARGE SCALE GENOMIC DNA]</scope>
    <source>
        <strain evidence="1 2">TBRC 11910</strain>
    </source>
</reference>
<evidence type="ECO:0000313" key="2">
    <source>
        <dbReference type="Proteomes" id="UP000550729"/>
    </source>
</evidence>
<sequence length="183" mass="20882">MLTEKQRWLLAGVGGWMVADCLTDPDAGIPRLMASSFGSSNGRLTDDYPEWLESGVSCGRGRIVSPWFWRDESSSDHPHAMIRKAELRRYALSLTTETRDQLREAHRANTREAVYWSTSCQCPRGIEWHAAQTSPLYRDMWHPTEQQVTDHYARARQVQDNLQQLVLEACGFQPVSVGQLSLF</sequence>
<keyword evidence="2" id="KW-1185">Reference proteome</keyword>
<organism evidence="1 2">
    <name type="scientific">Gordonia asplenii</name>
    <dbReference type="NCBI Taxonomy" id="2725283"/>
    <lineage>
        <taxon>Bacteria</taxon>
        <taxon>Bacillati</taxon>
        <taxon>Actinomycetota</taxon>
        <taxon>Actinomycetes</taxon>
        <taxon>Mycobacteriales</taxon>
        <taxon>Gordoniaceae</taxon>
        <taxon>Gordonia</taxon>
    </lineage>
</organism>
<dbReference type="RefSeq" id="WP_170193349.1">
    <property type="nucleotide sequence ID" value="NZ_JABBNB010000005.1"/>
</dbReference>
<dbReference type="AlphaFoldDB" id="A0A848KP76"/>
<comment type="caution">
    <text evidence="1">The sequence shown here is derived from an EMBL/GenBank/DDBJ whole genome shotgun (WGS) entry which is preliminary data.</text>
</comment>
<evidence type="ECO:0000313" key="1">
    <source>
        <dbReference type="EMBL" id="NMO00844.1"/>
    </source>
</evidence>
<accession>A0A848KP76</accession>
<gene>
    <name evidence="1" type="ORF">HH308_06405</name>
</gene>
<protein>
    <submittedName>
        <fullName evidence="1">Uncharacterized protein</fullName>
    </submittedName>
</protein>
<name>A0A848KP76_9ACTN</name>